<organism evidence="1 2">
    <name type="scientific">Desulfosarcina widdelii</name>
    <dbReference type="NCBI Taxonomy" id="947919"/>
    <lineage>
        <taxon>Bacteria</taxon>
        <taxon>Pseudomonadati</taxon>
        <taxon>Thermodesulfobacteriota</taxon>
        <taxon>Desulfobacteria</taxon>
        <taxon>Desulfobacterales</taxon>
        <taxon>Desulfosarcinaceae</taxon>
        <taxon>Desulfosarcina</taxon>
    </lineage>
</organism>
<dbReference type="OrthoDB" id="9798792at2"/>
<dbReference type="Pfam" id="PF13366">
    <property type="entry name" value="PDDEXK_3"/>
    <property type="match status" value="1"/>
</dbReference>
<dbReference type="RefSeq" id="WP_155302095.1">
    <property type="nucleotide sequence ID" value="NZ_AP021875.1"/>
</dbReference>
<proteinExistence type="predicted"/>
<gene>
    <name evidence="1" type="ORF">DSCW_03520</name>
</gene>
<evidence type="ECO:0000313" key="1">
    <source>
        <dbReference type="EMBL" id="BBO72935.1"/>
    </source>
</evidence>
<sequence length="128" mass="14581">MDLNQLSNKIVGAAIEVHKALGPGLLESTYEECLCHELKLHELRFDRQVSLPVKYKGQELDCGYRIDVIVEQSVILELKAVDTVLPIHKAQLLTYLKLANLQLGLLLNFNTSLMRDGIYRMVNNFKKD</sequence>
<dbReference type="KEGG" id="dwd:DSCW_03520"/>
<dbReference type="NCBIfam" id="TIGR04256">
    <property type="entry name" value="GxxExxY"/>
    <property type="match status" value="1"/>
</dbReference>
<accession>A0A5K7YX09</accession>
<dbReference type="EMBL" id="AP021875">
    <property type="protein sequence ID" value="BBO72935.1"/>
    <property type="molecule type" value="Genomic_DNA"/>
</dbReference>
<name>A0A5K7YX09_9BACT</name>
<keyword evidence="2" id="KW-1185">Reference proteome</keyword>
<dbReference type="AlphaFoldDB" id="A0A5K7YX09"/>
<evidence type="ECO:0008006" key="3">
    <source>
        <dbReference type="Google" id="ProtNLM"/>
    </source>
</evidence>
<protein>
    <recommendedName>
        <fullName evidence="3">GxxExxY protein</fullName>
    </recommendedName>
</protein>
<dbReference type="Gene3D" id="3.90.320.10">
    <property type="match status" value="1"/>
</dbReference>
<dbReference type="Proteomes" id="UP000427769">
    <property type="component" value="Chromosome"/>
</dbReference>
<dbReference type="InterPro" id="IPR011604">
    <property type="entry name" value="PDDEXK-like_dom_sf"/>
</dbReference>
<evidence type="ECO:0000313" key="2">
    <source>
        <dbReference type="Proteomes" id="UP000427769"/>
    </source>
</evidence>
<dbReference type="InterPro" id="IPR026350">
    <property type="entry name" value="GxxExxY"/>
</dbReference>
<reference evidence="1 2" key="1">
    <citation type="submission" date="2019-11" db="EMBL/GenBank/DDBJ databases">
        <title>Comparative genomics of hydrocarbon-degrading Desulfosarcina strains.</title>
        <authorList>
            <person name="Watanabe M."/>
            <person name="Kojima H."/>
            <person name="Fukui M."/>
        </authorList>
    </citation>
    <scope>NUCLEOTIDE SEQUENCE [LARGE SCALE GENOMIC DNA]</scope>
    <source>
        <strain evidence="1 2">PP31</strain>
    </source>
</reference>